<feature type="compositionally biased region" description="Basic and acidic residues" evidence="1">
    <location>
        <begin position="45"/>
        <end position="57"/>
    </location>
</feature>
<dbReference type="Proteomes" id="UP000735302">
    <property type="component" value="Unassembled WGS sequence"/>
</dbReference>
<protein>
    <submittedName>
        <fullName evidence="2">Uncharacterized protein</fullName>
    </submittedName>
</protein>
<evidence type="ECO:0000313" key="3">
    <source>
        <dbReference type="Proteomes" id="UP000735302"/>
    </source>
</evidence>
<evidence type="ECO:0000256" key="1">
    <source>
        <dbReference type="SAM" id="MobiDB-lite"/>
    </source>
</evidence>
<sequence>MESHRKAITLRLEISDRLKNQTSSSQVDLRHSGPPSGQGAGGAARTRDRRVPADIRTDSPATVPPPEKGSPSREIAGSNACTQLLGSKDERRKSMRKLSPLDMMQHFISSDGALLHHPVDLRYISHRGTGHWRSSKVKLVNAQGRYAFVHITLWSFTKAFKASPNQGASGLSSNSQQEKLRENLWVPPTSQHERLSDFTVNGSKLT</sequence>
<gene>
    <name evidence="2" type="ORF">PoB_000796900</name>
</gene>
<name>A0AAV3YER2_9GAST</name>
<reference evidence="2 3" key="1">
    <citation type="journal article" date="2021" name="Elife">
        <title>Chloroplast acquisition without the gene transfer in kleptoplastic sea slugs, Plakobranchus ocellatus.</title>
        <authorList>
            <person name="Maeda T."/>
            <person name="Takahashi S."/>
            <person name="Yoshida T."/>
            <person name="Shimamura S."/>
            <person name="Takaki Y."/>
            <person name="Nagai Y."/>
            <person name="Toyoda A."/>
            <person name="Suzuki Y."/>
            <person name="Arimoto A."/>
            <person name="Ishii H."/>
            <person name="Satoh N."/>
            <person name="Nishiyama T."/>
            <person name="Hasebe M."/>
            <person name="Maruyama T."/>
            <person name="Minagawa J."/>
            <person name="Obokata J."/>
            <person name="Shigenobu S."/>
        </authorList>
    </citation>
    <scope>NUCLEOTIDE SEQUENCE [LARGE SCALE GENOMIC DNA]</scope>
</reference>
<evidence type="ECO:0000313" key="2">
    <source>
        <dbReference type="EMBL" id="GFN81463.1"/>
    </source>
</evidence>
<accession>A0AAV3YER2</accession>
<proteinExistence type="predicted"/>
<dbReference type="AlphaFoldDB" id="A0AAV3YER2"/>
<organism evidence="2 3">
    <name type="scientific">Plakobranchus ocellatus</name>
    <dbReference type="NCBI Taxonomy" id="259542"/>
    <lineage>
        <taxon>Eukaryota</taxon>
        <taxon>Metazoa</taxon>
        <taxon>Spiralia</taxon>
        <taxon>Lophotrochozoa</taxon>
        <taxon>Mollusca</taxon>
        <taxon>Gastropoda</taxon>
        <taxon>Heterobranchia</taxon>
        <taxon>Euthyneura</taxon>
        <taxon>Panpulmonata</taxon>
        <taxon>Sacoglossa</taxon>
        <taxon>Placobranchoidea</taxon>
        <taxon>Plakobranchidae</taxon>
        <taxon>Plakobranchus</taxon>
    </lineage>
</organism>
<feature type="region of interest" description="Disordered" evidence="1">
    <location>
        <begin position="15"/>
        <end position="90"/>
    </location>
</feature>
<keyword evidence="3" id="KW-1185">Reference proteome</keyword>
<dbReference type="EMBL" id="BLXT01000924">
    <property type="protein sequence ID" value="GFN81463.1"/>
    <property type="molecule type" value="Genomic_DNA"/>
</dbReference>
<comment type="caution">
    <text evidence="2">The sequence shown here is derived from an EMBL/GenBank/DDBJ whole genome shotgun (WGS) entry which is preliminary data.</text>
</comment>